<dbReference type="InterPro" id="IPR036188">
    <property type="entry name" value="FAD/NAD-bd_sf"/>
</dbReference>
<comment type="similarity">
    <text evidence="2">Belongs to the flavin monoamine oxidase family.</text>
</comment>
<feature type="binding site" evidence="4">
    <location>
        <position position="350"/>
    </location>
    <ligand>
        <name>substrate</name>
    </ligand>
</feature>
<organism evidence="6 7">
    <name type="scientific">Azospirillum lipoferum</name>
    <dbReference type="NCBI Taxonomy" id="193"/>
    <lineage>
        <taxon>Bacteria</taxon>
        <taxon>Pseudomonadati</taxon>
        <taxon>Pseudomonadota</taxon>
        <taxon>Alphaproteobacteria</taxon>
        <taxon>Rhodospirillales</taxon>
        <taxon>Azospirillaceae</taxon>
        <taxon>Azospirillum</taxon>
    </lineage>
</organism>
<feature type="binding site" evidence="4">
    <location>
        <position position="245"/>
    </location>
    <ligand>
        <name>FAD</name>
        <dbReference type="ChEBI" id="CHEBI:57692"/>
    </ligand>
</feature>
<evidence type="ECO:0000313" key="7">
    <source>
        <dbReference type="Proteomes" id="UP000324927"/>
    </source>
</evidence>
<proteinExistence type="inferred from homology"/>
<dbReference type="InterPro" id="IPR001613">
    <property type="entry name" value="Flavin_amine_oxidase"/>
</dbReference>
<dbReference type="Gene3D" id="3.50.50.60">
    <property type="entry name" value="FAD/NAD(P)-binding domain"/>
    <property type="match status" value="1"/>
</dbReference>
<name>A0A5A9GPR0_AZOLI</name>
<dbReference type="PANTHER" id="PTHR43563">
    <property type="entry name" value="AMINE OXIDASE"/>
    <property type="match status" value="1"/>
</dbReference>
<dbReference type="InterPro" id="IPR050703">
    <property type="entry name" value="Flavin_MAO"/>
</dbReference>
<protein>
    <submittedName>
        <fullName evidence="6">Flavin monoamine oxidase family protein</fullName>
    </submittedName>
</protein>
<dbReference type="EMBL" id="VTTN01000003">
    <property type="protein sequence ID" value="KAA0596398.1"/>
    <property type="molecule type" value="Genomic_DNA"/>
</dbReference>
<evidence type="ECO:0000256" key="1">
    <source>
        <dbReference type="ARBA" id="ARBA00001974"/>
    </source>
</evidence>
<dbReference type="Proteomes" id="UP000324927">
    <property type="component" value="Unassembled WGS sequence"/>
</dbReference>
<feature type="domain" description="Amine oxidase" evidence="5">
    <location>
        <begin position="25"/>
        <end position="456"/>
    </location>
</feature>
<dbReference type="GO" id="GO:0016491">
    <property type="term" value="F:oxidoreductase activity"/>
    <property type="evidence" value="ECO:0007669"/>
    <property type="project" value="UniProtKB-KW"/>
</dbReference>
<feature type="binding site" evidence="4">
    <location>
        <position position="433"/>
    </location>
    <ligand>
        <name>FAD</name>
        <dbReference type="ChEBI" id="CHEBI:57692"/>
    </ligand>
</feature>
<comment type="cofactor">
    <cofactor evidence="1">
        <name>FAD</name>
        <dbReference type="ChEBI" id="CHEBI:57692"/>
    </cofactor>
</comment>
<reference evidence="6 7" key="1">
    <citation type="submission" date="2019-08" db="EMBL/GenBank/DDBJ databases">
        <authorList>
            <person name="Grouzdev D."/>
            <person name="Tikhonova E."/>
            <person name="Kravchenko I."/>
        </authorList>
    </citation>
    <scope>NUCLEOTIDE SEQUENCE [LARGE SCALE GENOMIC DNA]</scope>
    <source>
        <strain evidence="6 7">59b</strain>
    </source>
</reference>
<keyword evidence="3" id="KW-0560">Oxidoreductase</keyword>
<gene>
    <name evidence="6" type="ORF">FZ942_09730</name>
</gene>
<keyword evidence="7" id="KW-1185">Reference proteome</keyword>
<dbReference type="Pfam" id="PF01593">
    <property type="entry name" value="Amino_oxidase"/>
    <property type="match status" value="1"/>
</dbReference>
<evidence type="ECO:0000259" key="5">
    <source>
        <dbReference type="Pfam" id="PF01593"/>
    </source>
</evidence>
<sequence>MGNTPIHTASRQTSPGHVAVIGAGFAGLTAARALKAAGHRVTVLEARDRVGGRINTKVAQDGTPVDVGGQWIGPGQNRVIALAEELGVETFPSYEAGENLCLYGGKLMRFAGLLPPHEPAGLADAEAIFGALDTLAATADTERPWETPNANELDGITFEQWIVRTANTPEAAFWMRFLANSVLAADARELSMLHVMVYIKAGGGLASLISMSGGAQERRFTHGAQHLAERLADSLRDDIRFNCPVTAIIQDGSGVTMEHAGGTLRADRVIVTLPPALAGRLRYSPALPGQRDHLTQRMPMGACIKIQCFYDTPFWREDGLSGMAVNQDGPISLTYDNSPASGLPGVLVCFIEGDDAKDWTGRNAGERRAAVLDALARLFGPRALEVREFIEQSWLEEEYSRGGYAGFMIPGVWTRLGPALTAPCGRIHWAGTETASRWAGYMDGAIRSGERVAAEIQTALATA</sequence>
<evidence type="ECO:0000256" key="3">
    <source>
        <dbReference type="ARBA" id="ARBA00023002"/>
    </source>
</evidence>
<dbReference type="SUPFAM" id="SSF54373">
    <property type="entry name" value="FAD-linked reductases, C-terminal domain"/>
    <property type="match status" value="1"/>
</dbReference>
<evidence type="ECO:0000313" key="6">
    <source>
        <dbReference type="EMBL" id="KAA0596398.1"/>
    </source>
</evidence>
<dbReference type="OrthoDB" id="9790035at2"/>
<dbReference type="RefSeq" id="WP_149230913.1">
    <property type="nucleotide sequence ID" value="NZ_JALJXJ010000004.1"/>
</dbReference>
<dbReference type="AlphaFoldDB" id="A0A5A9GPR0"/>
<dbReference type="Gene3D" id="3.90.660.10">
    <property type="match status" value="1"/>
</dbReference>
<dbReference type="SUPFAM" id="SSF51905">
    <property type="entry name" value="FAD/NAD(P)-binding domain"/>
    <property type="match status" value="1"/>
</dbReference>
<evidence type="ECO:0000256" key="2">
    <source>
        <dbReference type="ARBA" id="ARBA00005995"/>
    </source>
</evidence>
<comment type="caution">
    <text evidence="6">The sequence shown here is derived from an EMBL/GenBank/DDBJ whole genome shotgun (WGS) entry which is preliminary data.</text>
</comment>
<accession>A0A5A9GPR0</accession>
<dbReference type="PRINTS" id="PR00757">
    <property type="entry name" value="AMINEOXDASEF"/>
</dbReference>
<dbReference type="PANTHER" id="PTHR43563:SF1">
    <property type="entry name" value="AMINE OXIDASE [FLAVIN-CONTAINING] B"/>
    <property type="match status" value="1"/>
</dbReference>
<feature type="binding site" evidence="4">
    <location>
        <begin position="45"/>
        <end position="46"/>
    </location>
    <ligand>
        <name>FAD</name>
        <dbReference type="ChEBI" id="CHEBI:57692"/>
    </ligand>
</feature>
<evidence type="ECO:0000256" key="4">
    <source>
        <dbReference type="PIRSR" id="PIRSR601613-1"/>
    </source>
</evidence>
<dbReference type="Gene3D" id="1.10.405.10">
    <property type="entry name" value="Guanine Nucleotide Dissociation Inhibitor, domain 1"/>
    <property type="match status" value="1"/>
</dbReference>
<dbReference type="InterPro" id="IPR002937">
    <property type="entry name" value="Amino_oxidase"/>
</dbReference>